<evidence type="ECO:0000313" key="1">
    <source>
        <dbReference type="EMBL" id="TWI13223.1"/>
    </source>
</evidence>
<dbReference type="RefSeq" id="WP_035119073.1">
    <property type="nucleotide sequence ID" value="NZ_JRLU01000006.1"/>
</dbReference>
<organism evidence="1 2">
    <name type="scientific">Flavobacterium cauense R2A-7</name>
    <dbReference type="NCBI Taxonomy" id="1341154"/>
    <lineage>
        <taxon>Bacteria</taxon>
        <taxon>Pseudomonadati</taxon>
        <taxon>Bacteroidota</taxon>
        <taxon>Flavobacteriia</taxon>
        <taxon>Flavobacteriales</taxon>
        <taxon>Flavobacteriaceae</taxon>
        <taxon>Flavobacterium</taxon>
    </lineage>
</organism>
<dbReference type="OrthoDB" id="1365614at2"/>
<evidence type="ECO:0000313" key="2">
    <source>
        <dbReference type="Proteomes" id="UP000319848"/>
    </source>
</evidence>
<dbReference type="Proteomes" id="UP000319848">
    <property type="component" value="Unassembled WGS sequence"/>
</dbReference>
<keyword evidence="2" id="KW-1185">Reference proteome</keyword>
<sequence length="173" mass="19223">MKKIVLLFLATVVLASCGRDKEANKDEAKKEVAVEKDQYSVVLEAIYEKDDVLKVVYKLDGYWKEDGPIEFKVKGNPLAQKLDIKIPAGVSLQNVKITLSTNKEQKTVKINTLNIVNKGVFCFENGTLYGGYFDANEGLSWDEKAVAFVLNHDKTYPPGLGGNAKLEELLPLN</sequence>
<dbReference type="PROSITE" id="PS51257">
    <property type="entry name" value="PROKAR_LIPOPROTEIN"/>
    <property type="match status" value="1"/>
</dbReference>
<protein>
    <submittedName>
        <fullName evidence="1">Uncharacterized protein</fullName>
    </submittedName>
</protein>
<accession>A0A562M063</accession>
<comment type="caution">
    <text evidence="1">The sequence shown here is derived from an EMBL/GenBank/DDBJ whole genome shotgun (WGS) entry which is preliminary data.</text>
</comment>
<proteinExistence type="predicted"/>
<gene>
    <name evidence="1" type="ORF">IP98_01205</name>
</gene>
<name>A0A562M063_9FLAO</name>
<dbReference type="EMBL" id="VLKQ01000004">
    <property type="protein sequence ID" value="TWI13223.1"/>
    <property type="molecule type" value="Genomic_DNA"/>
</dbReference>
<dbReference type="AlphaFoldDB" id="A0A562M063"/>
<reference evidence="1 2" key="1">
    <citation type="journal article" date="2015" name="Stand. Genomic Sci.">
        <title>Genomic Encyclopedia of Bacterial and Archaeal Type Strains, Phase III: the genomes of soil and plant-associated and newly described type strains.</title>
        <authorList>
            <person name="Whitman W.B."/>
            <person name="Woyke T."/>
            <person name="Klenk H.P."/>
            <person name="Zhou Y."/>
            <person name="Lilburn T.G."/>
            <person name="Beck B.J."/>
            <person name="De Vos P."/>
            <person name="Vandamme P."/>
            <person name="Eisen J.A."/>
            <person name="Garrity G."/>
            <person name="Hugenholtz P."/>
            <person name="Kyrpides N.C."/>
        </authorList>
    </citation>
    <scope>NUCLEOTIDE SEQUENCE [LARGE SCALE GENOMIC DNA]</scope>
    <source>
        <strain evidence="1 2">CGMCC 1.7270</strain>
    </source>
</reference>